<dbReference type="PROSITE" id="PS51162">
    <property type="entry name" value="THYROGLOBULIN_1_2"/>
    <property type="match status" value="1"/>
</dbReference>
<dbReference type="SUPFAM" id="SSF57610">
    <property type="entry name" value="Thyroglobulin type-1 domain"/>
    <property type="match status" value="1"/>
</dbReference>
<feature type="non-terminal residue" evidence="4">
    <location>
        <position position="240"/>
    </location>
</feature>
<reference evidence="4 5" key="1">
    <citation type="submission" date="2019-07" db="EMBL/GenBank/DDBJ databases">
        <authorList>
            <person name="Jastrzebski P J."/>
            <person name="Paukszto L."/>
            <person name="Jastrzebski P J."/>
        </authorList>
    </citation>
    <scope>NUCLEOTIDE SEQUENCE [LARGE SCALE GENOMIC DNA]</scope>
    <source>
        <strain evidence="4 5">WMS-il1</strain>
    </source>
</reference>
<keyword evidence="5" id="KW-1185">Reference proteome</keyword>
<evidence type="ECO:0000256" key="2">
    <source>
        <dbReference type="PROSITE-ProRule" id="PRU00500"/>
    </source>
</evidence>
<organism evidence="4 5">
    <name type="scientific">Hymenolepis diminuta</name>
    <name type="common">Rat tapeworm</name>
    <dbReference type="NCBI Taxonomy" id="6216"/>
    <lineage>
        <taxon>Eukaryota</taxon>
        <taxon>Metazoa</taxon>
        <taxon>Spiralia</taxon>
        <taxon>Lophotrochozoa</taxon>
        <taxon>Platyhelminthes</taxon>
        <taxon>Cestoda</taxon>
        <taxon>Eucestoda</taxon>
        <taxon>Cyclophyllidea</taxon>
        <taxon>Hymenolepididae</taxon>
        <taxon>Hymenolepis</taxon>
    </lineage>
</organism>
<dbReference type="Gene3D" id="4.10.800.10">
    <property type="entry name" value="Thyroglobulin type-1"/>
    <property type="match status" value="1"/>
</dbReference>
<dbReference type="Proteomes" id="UP000321570">
    <property type="component" value="Unassembled WGS sequence"/>
</dbReference>
<evidence type="ECO:0000313" key="5">
    <source>
        <dbReference type="Proteomes" id="UP000321570"/>
    </source>
</evidence>
<evidence type="ECO:0000259" key="3">
    <source>
        <dbReference type="PROSITE" id="PS51162"/>
    </source>
</evidence>
<feature type="domain" description="Thyroglobulin type-1" evidence="3">
    <location>
        <begin position="39"/>
        <end position="140"/>
    </location>
</feature>
<dbReference type="InterPro" id="IPR036857">
    <property type="entry name" value="Thyroglobulin_1_sf"/>
</dbReference>
<comment type="caution">
    <text evidence="2">Lacks conserved residue(s) required for the propagation of feature annotation.</text>
</comment>
<dbReference type="EMBL" id="CABIJS010000708">
    <property type="protein sequence ID" value="VUZ56740.1"/>
    <property type="molecule type" value="Genomic_DNA"/>
</dbReference>
<dbReference type="AlphaFoldDB" id="A0A564ZB99"/>
<dbReference type="SMART" id="SM00211">
    <property type="entry name" value="TY"/>
    <property type="match status" value="1"/>
</dbReference>
<evidence type="ECO:0000313" key="4">
    <source>
        <dbReference type="EMBL" id="VUZ56740.1"/>
    </source>
</evidence>
<sequence length="240" mass="26864">MICYNNPSRLQLFSFSIFLFIGFTLGINRPNGELNKLEQIGCAKVRRLLALRVLNDFSPFLPTEQHVNSQVSSQYVMSAQSSQTPPRVTFSADNLPACRADRPDLFKARQCNALDCFCVNVTTGEFLPATRTISEELADCSTAVLRIFLVVHQTSTTPFTGIYRGRNYSIPLLSSSYNTNNSYWESRITKALQDLCQASMGYQRVASIRRLPSSNTVHQSIPTMPFEVILYSTGHGRTLG</sequence>
<accession>A0A564ZB99</accession>
<keyword evidence="1" id="KW-1015">Disulfide bond</keyword>
<dbReference type="InterPro" id="IPR000716">
    <property type="entry name" value="Thyroglobulin_1"/>
</dbReference>
<gene>
    <name evidence="4" type="ORF">WMSIL1_LOCUS14361</name>
</gene>
<name>A0A564ZB99_HYMDI</name>
<evidence type="ECO:0000256" key="1">
    <source>
        <dbReference type="ARBA" id="ARBA00023157"/>
    </source>
</evidence>
<protein>
    <recommendedName>
        <fullName evidence="3">Thyroglobulin type-1 domain-containing protein</fullName>
    </recommendedName>
</protein>
<proteinExistence type="predicted"/>